<dbReference type="PROSITE" id="PS50234">
    <property type="entry name" value="VWFA"/>
    <property type="match status" value="1"/>
</dbReference>
<accession>A0A4Y8WJY3</accession>
<dbReference type="CDD" id="cd00198">
    <property type="entry name" value="vWFA"/>
    <property type="match status" value="1"/>
</dbReference>
<organism evidence="3 4">
    <name type="scientific">Vibrio ouci</name>
    <dbReference type="NCBI Taxonomy" id="2499078"/>
    <lineage>
        <taxon>Bacteria</taxon>
        <taxon>Pseudomonadati</taxon>
        <taxon>Pseudomonadota</taxon>
        <taxon>Gammaproteobacteria</taxon>
        <taxon>Vibrionales</taxon>
        <taxon>Vibrionaceae</taxon>
        <taxon>Vibrio</taxon>
    </lineage>
</organism>
<reference evidence="3 4" key="1">
    <citation type="submission" date="2019-01" db="EMBL/GenBank/DDBJ databases">
        <title>Vibrio BEI176 sp. nov, a marine bacterium isolated from China: eastern marignal seas.</title>
        <authorList>
            <person name="Li B."/>
        </authorList>
    </citation>
    <scope>NUCLEOTIDE SEQUENCE [LARGE SCALE GENOMIC DNA]</scope>
    <source>
        <strain evidence="3 4">BEI176</strain>
    </source>
</reference>
<evidence type="ECO:0000259" key="2">
    <source>
        <dbReference type="PROSITE" id="PS50234"/>
    </source>
</evidence>
<name>A0A4Y8WJY3_9VIBR</name>
<dbReference type="RefSeq" id="WP_134834032.1">
    <property type="nucleotide sequence ID" value="NZ_SATR01000002.1"/>
</dbReference>
<keyword evidence="1" id="KW-0472">Membrane</keyword>
<dbReference type="Proteomes" id="UP000297753">
    <property type="component" value="Unassembled WGS sequence"/>
</dbReference>
<gene>
    <name evidence="3" type="ORF">ELS82_02235</name>
</gene>
<comment type="caution">
    <text evidence="3">The sequence shown here is derived from an EMBL/GenBank/DDBJ whole genome shotgun (WGS) entry which is preliminary data.</text>
</comment>
<dbReference type="EMBL" id="SATR01000002">
    <property type="protein sequence ID" value="TFH93250.1"/>
    <property type="molecule type" value="Genomic_DNA"/>
</dbReference>
<dbReference type="OrthoDB" id="5810819at2"/>
<dbReference type="SUPFAM" id="SSF53300">
    <property type="entry name" value="vWA-like"/>
    <property type="match status" value="1"/>
</dbReference>
<sequence length="396" mass="42896">MHFNQSISKQNGSVAISYLAMLIPMIIAAASTIVIGYQVQLSNRAMQAADAASFACEFSGEYDQTVTQGYLDYYRPKIDKVSGQIGTHSGCNVSLSYSLSTIFTSLTLSDASYVASSTANEKAYVTEDVASEPLELIMVLDISGSMAGDLDDLKDILKRGLASLKEQQNNALSKDHIKVSIVPFSDGVSVNNAPWLNDTGTYCVEGITESGGKFSAAHTVANLDVTHDQTPVKTSQPDKWLMDCSATSVTLPLTADLDQVTNAVDSLRTEGGTASYQGLIWGLRQLTPNWQKAWEVGPNRNFDKVERKLVLMTDGADYGSHFDELINAGLCDRAKDYGVALNFVGFGVYGARLEQFTRCAGDANGVFSASNTQELDSYFSQLLSVQYDTRLNFGNN</sequence>
<feature type="domain" description="VWFA" evidence="2">
    <location>
        <begin position="135"/>
        <end position="382"/>
    </location>
</feature>
<protein>
    <submittedName>
        <fullName evidence="3">VWA domain-containing protein</fullName>
    </submittedName>
</protein>
<dbReference type="InterPro" id="IPR036465">
    <property type="entry name" value="vWFA_dom_sf"/>
</dbReference>
<dbReference type="InterPro" id="IPR002035">
    <property type="entry name" value="VWF_A"/>
</dbReference>
<proteinExistence type="predicted"/>
<keyword evidence="1" id="KW-1133">Transmembrane helix</keyword>
<evidence type="ECO:0000313" key="4">
    <source>
        <dbReference type="Proteomes" id="UP000297753"/>
    </source>
</evidence>
<evidence type="ECO:0000256" key="1">
    <source>
        <dbReference type="SAM" id="Phobius"/>
    </source>
</evidence>
<keyword evidence="1" id="KW-0812">Transmembrane</keyword>
<dbReference type="AlphaFoldDB" id="A0A4Y8WJY3"/>
<evidence type="ECO:0000313" key="3">
    <source>
        <dbReference type="EMBL" id="TFH93250.1"/>
    </source>
</evidence>
<dbReference type="Gene3D" id="3.40.50.410">
    <property type="entry name" value="von Willebrand factor, type A domain"/>
    <property type="match status" value="2"/>
</dbReference>
<feature type="transmembrane region" description="Helical" evidence="1">
    <location>
        <begin position="12"/>
        <end position="37"/>
    </location>
</feature>
<keyword evidence="4" id="KW-1185">Reference proteome</keyword>